<organism evidence="1 2">
    <name type="scientific">Subdoligranulum variabile DSM 15176</name>
    <dbReference type="NCBI Taxonomy" id="411471"/>
    <lineage>
        <taxon>Bacteria</taxon>
        <taxon>Bacillati</taxon>
        <taxon>Bacillota</taxon>
        <taxon>Clostridia</taxon>
        <taxon>Eubacteriales</taxon>
        <taxon>Oscillospiraceae</taxon>
        <taxon>Subdoligranulum</taxon>
    </lineage>
</organism>
<protein>
    <submittedName>
        <fullName evidence="1">Uncharacterized protein</fullName>
    </submittedName>
</protein>
<dbReference type="Proteomes" id="UP000003438">
    <property type="component" value="Unassembled WGS sequence"/>
</dbReference>
<accession>D1PIG0</accession>
<comment type="caution">
    <text evidence="1">The sequence shown here is derived from an EMBL/GenBank/DDBJ whole genome shotgun (WGS) entry which is preliminary data.</text>
</comment>
<proteinExistence type="predicted"/>
<keyword evidence="2" id="KW-1185">Reference proteome</keyword>
<dbReference type="HOGENOM" id="CLU_3012596_0_0_9"/>
<reference evidence="1" key="1">
    <citation type="submission" date="2009-12" db="EMBL/GenBank/DDBJ databases">
        <authorList>
            <person name="Weinstock G."/>
            <person name="Sodergren E."/>
            <person name="Clifton S."/>
            <person name="Fulton L."/>
            <person name="Fulton B."/>
            <person name="Courtney L."/>
            <person name="Fronick C."/>
            <person name="Harrison M."/>
            <person name="Strong C."/>
            <person name="Farmer C."/>
            <person name="Delahaunty K."/>
            <person name="Markovic C."/>
            <person name="Hall O."/>
            <person name="Minx P."/>
            <person name="Tomlinson C."/>
            <person name="Mitreva M."/>
            <person name="Nelson J."/>
            <person name="Hou S."/>
            <person name="Wollam A."/>
            <person name="Pepin K.H."/>
            <person name="Johnson M."/>
            <person name="Bhonagiri V."/>
            <person name="Nash W.E."/>
            <person name="Warren W."/>
            <person name="Chinwalla A."/>
            <person name="Mardis E.R."/>
            <person name="Wilson R.K."/>
        </authorList>
    </citation>
    <scope>NUCLEOTIDE SEQUENCE [LARGE SCALE GENOMIC DNA]</scope>
    <source>
        <strain evidence="1">DSM 15176</strain>
    </source>
</reference>
<dbReference type="AlphaFoldDB" id="D1PIG0"/>
<gene>
    <name evidence="1" type="ORF">SUBVAR_04126</name>
</gene>
<evidence type="ECO:0000313" key="2">
    <source>
        <dbReference type="Proteomes" id="UP000003438"/>
    </source>
</evidence>
<evidence type="ECO:0000313" key="1">
    <source>
        <dbReference type="EMBL" id="EFB77546.1"/>
    </source>
</evidence>
<name>D1PIG0_9FIRM</name>
<sequence>MPGIAHDTAHFDDTPYFLTTVFPRAAPNKKRQPARPLYRTSCCLEPAVPPILPQPE</sequence>
<dbReference type="EMBL" id="ACBY02000010">
    <property type="protein sequence ID" value="EFB77546.1"/>
    <property type="molecule type" value="Genomic_DNA"/>
</dbReference>